<evidence type="ECO:0000256" key="2">
    <source>
        <dbReference type="RuleBase" id="RU003476"/>
    </source>
</evidence>
<dbReference type="PRINTS" id="PR00502">
    <property type="entry name" value="NUDIXFAMILY"/>
</dbReference>
<dbReference type="InterPro" id="IPR020476">
    <property type="entry name" value="Nudix_hydrolase"/>
</dbReference>
<dbReference type="GO" id="GO:0006754">
    <property type="term" value="P:ATP biosynthetic process"/>
    <property type="evidence" value="ECO:0007669"/>
    <property type="project" value="TreeGrafter"/>
</dbReference>
<dbReference type="GO" id="GO:0006167">
    <property type="term" value="P:AMP biosynthetic process"/>
    <property type="evidence" value="ECO:0007669"/>
    <property type="project" value="TreeGrafter"/>
</dbReference>
<dbReference type="AlphaFoldDB" id="A0A563DC46"/>
<name>A0A563DC46_9FLAO</name>
<dbReference type="Gene3D" id="3.90.79.10">
    <property type="entry name" value="Nucleoside Triphosphate Pyrophosphohydrolase"/>
    <property type="match status" value="1"/>
</dbReference>
<dbReference type="SUPFAM" id="SSF55811">
    <property type="entry name" value="Nudix"/>
    <property type="match status" value="1"/>
</dbReference>
<dbReference type="GO" id="GO:0004081">
    <property type="term" value="F:bis(5'-nucleosyl)-tetraphosphatase (asymmetrical) activity"/>
    <property type="evidence" value="ECO:0007669"/>
    <property type="project" value="TreeGrafter"/>
</dbReference>
<accession>A0A563DC46</accession>
<dbReference type="InterPro" id="IPR020084">
    <property type="entry name" value="NUDIX_hydrolase_CS"/>
</dbReference>
<dbReference type="Pfam" id="PF00293">
    <property type="entry name" value="NUDIX"/>
    <property type="match status" value="1"/>
</dbReference>
<evidence type="ECO:0000256" key="1">
    <source>
        <dbReference type="ARBA" id="ARBA00022801"/>
    </source>
</evidence>
<dbReference type="OrthoDB" id="9816289at2"/>
<comment type="similarity">
    <text evidence="2">Belongs to the Nudix hydrolase family.</text>
</comment>
<dbReference type="CDD" id="cd03673">
    <property type="entry name" value="NUDIX_Ap6A_hydrolase"/>
    <property type="match status" value="1"/>
</dbReference>
<dbReference type="InterPro" id="IPR000086">
    <property type="entry name" value="NUDIX_hydrolase_dom"/>
</dbReference>
<dbReference type="InterPro" id="IPR051325">
    <property type="entry name" value="Nudix_hydrolase_domain"/>
</dbReference>
<dbReference type="PANTHER" id="PTHR21340:SF0">
    <property type="entry name" value="BIS(5'-NUCLEOSYL)-TETRAPHOSPHATASE [ASYMMETRICAL]"/>
    <property type="match status" value="1"/>
</dbReference>
<comment type="caution">
    <text evidence="4">The sequence shown here is derived from an EMBL/GenBank/DDBJ whole genome shotgun (WGS) entry which is preliminary data.</text>
</comment>
<reference evidence="4 5" key="1">
    <citation type="submission" date="2019-02" db="EMBL/GenBank/DDBJ databases">
        <title>Apibacter muscae sp. nov.: a novel member of the house fly microbiota.</title>
        <authorList>
            <person name="Park R."/>
        </authorList>
    </citation>
    <scope>NUCLEOTIDE SEQUENCE [LARGE SCALE GENOMIC DNA]</scope>
    <source>
        <strain evidence="4 5">AL1</strain>
    </source>
</reference>
<protein>
    <submittedName>
        <fullName evidence="4">NUDIX domain-containing protein</fullName>
    </submittedName>
</protein>
<dbReference type="InterPro" id="IPR015797">
    <property type="entry name" value="NUDIX_hydrolase-like_dom_sf"/>
</dbReference>
<organism evidence="4 5">
    <name type="scientific">Apibacter muscae</name>
    <dbReference type="NCBI Taxonomy" id="2509004"/>
    <lineage>
        <taxon>Bacteria</taxon>
        <taxon>Pseudomonadati</taxon>
        <taxon>Bacteroidota</taxon>
        <taxon>Flavobacteriia</taxon>
        <taxon>Flavobacteriales</taxon>
        <taxon>Weeksellaceae</taxon>
        <taxon>Apibacter</taxon>
    </lineage>
</organism>
<dbReference type="EMBL" id="SELH01000023">
    <property type="protein sequence ID" value="TWP27344.1"/>
    <property type="molecule type" value="Genomic_DNA"/>
</dbReference>
<keyword evidence="5" id="KW-1185">Reference proteome</keyword>
<proteinExistence type="inferred from homology"/>
<dbReference type="Proteomes" id="UP000319499">
    <property type="component" value="Unassembled WGS sequence"/>
</dbReference>
<dbReference type="PROSITE" id="PS00893">
    <property type="entry name" value="NUDIX_BOX"/>
    <property type="match status" value="1"/>
</dbReference>
<dbReference type="RefSeq" id="WP_146262690.1">
    <property type="nucleotide sequence ID" value="NZ_SELG01000038.1"/>
</dbReference>
<evidence type="ECO:0000313" key="5">
    <source>
        <dbReference type="Proteomes" id="UP000319499"/>
    </source>
</evidence>
<gene>
    <name evidence="4" type="ORF">ETU09_07830</name>
</gene>
<evidence type="ECO:0000313" key="4">
    <source>
        <dbReference type="EMBL" id="TWP27344.1"/>
    </source>
</evidence>
<feature type="domain" description="Nudix hydrolase" evidence="3">
    <location>
        <begin position="66"/>
        <end position="194"/>
    </location>
</feature>
<keyword evidence="1 2" id="KW-0378">Hydrolase</keyword>
<evidence type="ECO:0000259" key="3">
    <source>
        <dbReference type="PROSITE" id="PS51462"/>
    </source>
</evidence>
<dbReference type="PANTHER" id="PTHR21340">
    <property type="entry name" value="DIADENOSINE 5,5-P1,P4-TETRAPHOSPHATE PYROPHOSPHOHYDROLASE MUTT"/>
    <property type="match status" value="1"/>
</dbReference>
<sequence>MYKISVNEKFLSLGKKKVKGAINLPYSPTSFQTSFELLYNSKEVRYVNIFSKNKKKTWAKFQEFALPIYAAGGIVHNQLNEFLFIKRNGIWDLPKGHVEKGESFEETALREVEEECGIKNLELKNYLKTTYHVYYSKDQYYLKVVQWFSLFYLENKSPKPQIEEGIEMVKFASKKEVSTFMKNTYRTIYGLCNKYILK</sequence>
<dbReference type="PROSITE" id="PS51462">
    <property type="entry name" value="NUDIX"/>
    <property type="match status" value="1"/>
</dbReference>